<proteinExistence type="predicted"/>
<organism evidence="1 2">
    <name type="scientific">Necator americanus</name>
    <name type="common">Human hookworm</name>
    <dbReference type="NCBI Taxonomy" id="51031"/>
    <lineage>
        <taxon>Eukaryota</taxon>
        <taxon>Metazoa</taxon>
        <taxon>Ecdysozoa</taxon>
        <taxon>Nematoda</taxon>
        <taxon>Chromadorea</taxon>
        <taxon>Rhabditida</taxon>
        <taxon>Rhabditina</taxon>
        <taxon>Rhabditomorpha</taxon>
        <taxon>Strongyloidea</taxon>
        <taxon>Ancylostomatidae</taxon>
        <taxon>Bunostominae</taxon>
        <taxon>Necator</taxon>
    </lineage>
</organism>
<sequence length="106" mass="12528">MCTIQALLVRYLRHSSIHWKQQGMLCILVHFSLDESNCVSSPYWFLKKLVSTSAEIRVMGRHQKDECEYFRWSNKVSFSIKRHVVQIRLSPSCFSLLYINEVITKC</sequence>
<accession>W2T8I2</accession>
<dbReference type="EMBL" id="KI660180">
    <property type="protein sequence ID" value="ETN77277.1"/>
    <property type="molecule type" value="Genomic_DNA"/>
</dbReference>
<protein>
    <submittedName>
        <fullName evidence="1">Uncharacterized protein</fullName>
    </submittedName>
</protein>
<keyword evidence="2" id="KW-1185">Reference proteome</keyword>
<dbReference type="KEGG" id="nai:NECAME_11150"/>
<name>W2T8I2_NECAM</name>
<evidence type="ECO:0000313" key="2">
    <source>
        <dbReference type="Proteomes" id="UP000053676"/>
    </source>
</evidence>
<reference evidence="2" key="1">
    <citation type="journal article" date="2014" name="Nat. Genet.">
        <title>Genome of the human hookworm Necator americanus.</title>
        <authorList>
            <person name="Tang Y.T."/>
            <person name="Gao X."/>
            <person name="Rosa B.A."/>
            <person name="Abubucker S."/>
            <person name="Hallsworth-Pepin K."/>
            <person name="Martin J."/>
            <person name="Tyagi R."/>
            <person name="Heizer E."/>
            <person name="Zhang X."/>
            <person name="Bhonagiri-Palsikar V."/>
            <person name="Minx P."/>
            <person name="Warren W.C."/>
            <person name="Wang Q."/>
            <person name="Zhan B."/>
            <person name="Hotez P.J."/>
            <person name="Sternberg P.W."/>
            <person name="Dougall A."/>
            <person name="Gaze S.T."/>
            <person name="Mulvenna J."/>
            <person name="Sotillo J."/>
            <person name="Ranganathan S."/>
            <person name="Rabelo E.M."/>
            <person name="Wilson R.K."/>
            <person name="Felgner P.L."/>
            <person name="Bethony J."/>
            <person name="Hawdon J.M."/>
            <person name="Gasser R.B."/>
            <person name="Loukas A."/>
            <person name="Mitreva M."/>
        </authorList>
    </citation>
    <scope>NUCLEOTIDE SEQUENCE [LARGE SCALE GENOMIC DNA]</scope>
</reference>
<gene>
    <name evidence="1" type="ORF">NECAME_11150</name>
</gene>
<dbReference type="Proteomes" id="UP000053676">
    <property type="component" value="Unassembled WGS sequence"/>
</dbReference>
<evidence type="ECO:0000313" key="1">
    <source>
        <dbReference type="EMBL" id="ETN77277.1"/>
    </source>
</evidence>
<dbReference type="AlphaFoldDB" id="W2T8I2"/>